<accession>A0ACC1DJ18</accession>
<keyword evidence="2" id="KW-1185">Reference proteome</keyword>
<protein>
    <submittedName>
        <fullName evidence="1">Uncharacterized protein</fullName>
    </submittedName>
</protein>
<sequence>MLRVVKLLSTWQPVITTIRNFPYPTPFIHFLKNLPPTQYTKLANGLTVATEERECFNACIGLYIDGGARYESDFENGLTHFFEHIAFKGTKSRKKTVLEEQMSMTGARFKCITTREIVCYYAECLCQDTPLVLDILTDCVFNNNYSAADIEQQKKTVYQEMIEHDKNTNEVLFDYLHSTAFQGTPLAQTVMGPSCNLYNFKESTIARYLKRVFEPSRTVLAAVGGITHDQIVTLAKTYLSKVESTKCIECNVYRYTGSELRYRDDNLPLANVAVAVEAPSLCQQDKVVMDVAASIVGGWDRSQGGGLNNANPIAQAASSGLCDAYKAFHINYNDTGLWGCQFMSPSLQLEDMLLIIQDQWMHMCNTITDVEVERAKRDLKTKLLSLTESSVGVCHEIGQWTLYSGSRPELHESICAIDRVYANQIKEVCTEYLYDKCPAVAAVGPTEGLSDYTRIRAGMYWLRI</sequence>
<name>A0ACC1DJ18_9NEOP</name>
<gene>
    <name evidence="1" type="ORF">K1T71_000376</name>
</gene>
<comment type="caution">
    <text evidence="1">The sequence shown here is derived from an EMBL/GenBank/DDBJ whole genome shotgun (WGS) entry which is preliminary data.</text>
</comment>
<evidence type="ECO:0000313" key="1">
    <source>
        <dbReference type="EMBL" id="KAJ0183953.1"/>
    </source>
</evidence>
<proteinExistence type="predicted"/>
<reference evidence="1 2" key="1">
    <citation type="journal article" date="2021" name="Front. Genet.">
        <title>Chromosome-Level Genome Assembly Reveals Significant Gene Expansion in the Toll and IMD Signaling Pathways of Dendrolimus kikuchii.</title>
        <authorList>
            <person name="Zhou J."/>
            <person name="Wu P."/>
            <person name="Xiong Z."/>
            <person name="Liu N."/>
            <person name="Zhao N."/>
            <person name="Ji M."/>
            <person name="Qiu Y."/>
            <person name="Yang B."/>
        </authorList>
    </citation>
    <scope>NUCLEOTIDE SEQUENCE [LARGE SCALE GENOMIC DNA]</scope>
    <source>
        <strain evidence="1">Ann1</strain>
    </source>
</reference>
<dbReference type="Proteomes" id="UP000824533">
    <property type="component" value="Linkage Group LG01"/>
</dbReference>
<dbReference type="EMBL" id="CM034387">
    <property type="protein sequence ID" value="KAJ0183953.1"/>
    <property type="molecule type" value="Genomic_DNA"/>
</dbReference>
<organism evidence="1 2">
    <name type="scientific">Dendrolimus kikuchii</name>
    <dbReference type="NCBI Taxonomy" id="765133"/>
    <lineage>
        <taxon>Eukaryota</taxon>
        <taxon>Metazoa</taxon>
        <taxon>Ecdysozoa</taxon>
        <taxon>Arthropoda</taxon>
        <taxon>Hexapoda</taxon>
        <taxon>Insecta</taxon>
        <taxon>Pterygota</taxon>
        <taxon>Neoptera</taxon>
        <taxon>Endopterygota</taxon>
        <taxon>Lepidoptera</taxon>
        <taxon>Glossata</taxon>
        <taxon>Ditrysia</taxon>
        <taxon>Bombycoidea</taxon>
        <taxon>Lasiocampidae</taxon>
        <taxon>Dendrolimus</taxon>
    </lineage>
</organism>
<evidence type="ECO:0000313" key="2">
    <source>
        <dbReference type="Proteomes" id="UP000824533"/>
    </source>
</evidence>